<dbReference type="InterPro" id="IPR003156">
    <property type="entry name" value="DHHA1_dom"/>
</dbReference>
<dbReference type="GO" id="GO:0016787">
    <property type="term" value="F:hydrolase activity"/>
    <property type="evidence" value="ECO:0007669"/>
    <property type="project" value="UniProtKB-KW"/>
</dbReference>
<dbReference type="Pfam" id="PF02272">
    <property type="entry name" value="DHHA1"/>
    <property type="match status" value="1"/>
</dbReference>
<accession>A0A0G1H9X7</accession>
<proteinExistence type="predicted"/>
<dbReference type="AlphaFoldDB" id="A0A0G1H9X7"/>
<evidence type="ECO:0000313" key="2">
    <source>
        <dbReference type="EMBL" id="KKT43580.1"/>
    </source>
</evidence>
<dbReference type="InterPro" id="IPR038763">
    <property type="entry name" value="DHH_sf"/>
</dbReference>
<dbReference type="PANTHER" id="PTHR46922:SF4">
    <property type="entry name" value="DHHA1 DOMAIN PROTEIN"/>
    <property type="match status" value="1"/>
</dbReference>
<dbReference type="PATRIC" id="fig|1619017.3.peg.178"/>
<name>A0A0G1H9X7_9BACT</name>
<organism evidence="2 3">
    <name type="scientific">Candidatus Wolfebacteria bacterium GW2011_GWE2_44_13</name>
    <dbReference type="NCBI Taxonomy" id="1619017"/>
    <lineage>
        <taxon>Bacteria</taxon>
        <taxon>Candidatus Wolfeibacteriota</taxon>
    </lineage>
</organism>
<keyword evidence="2" id="KW-0378">Hydrolase</keyword>
<evidence type="ECO:0000313" key="3">
    <source>
        <dbReference type="Proteomes" id="UP000034051"/>
    </source>
</evidence>
<evidence type="ECO:0000259" key="1">
    <source>
        <dbReference type="Pfam" id="PF02272"/>
    </source>
</evidence>
<dbReference type="Proteomes" id="UP000034051">
    <property type="component" value="Unassembled WGS sequence"/>
</dbReference>
<sequence length="295" mass="33445">MKKEKQSKNSIEQDIVVLYHNGCHDGFGGAWAAWKKFKNKALYVGVEHGKDIPAGLVDKDIYCIDFCYNEEVMSSLLAVNNKVVVLDHHFSQRDVVGISTEHVYDNDRSGSVIAWQYFFPKEAVPKLLKHIQDVDLWKFNVPHTKELMSALDEYEFDFKVWNKIAAAFEDKELIKKYLEAGRTILKYNERIIERLVRHAEHVVFEGVDAYAINVPLLESEIGNWIVEHKKAVAIMWAYKGGGVKVSLRSDGKTDVSALAQRYGGGGHKAAAGFAFDVNVTFPWVKQVTKKKSPIV</sequence>
<dbReference type="GO" id="GO:0003676">
    <property type="term" value="F:nucleic acid binding"/>
    <property type="evidence" value="ECO:0007669"/>
    <property type="project" value="InterPro"/>
</dbReference>
<dbReference type="PANTHER" id="PTHR46922">
    <property type="entry name" value="DHHA1 DOMAIN PROTEIN"/>
    <property type="match status" value="1"/>
</dbReference>
<feature type="domain" description="DHHA1" evidence="1">
    <location>
        <begin position="229"/>
        <end position="275"/>
    </location>
</feature>
<reference evidence="2 3" key="1">
    <citation type="journal article" date="2015" name="Nature">
        <title>rRNA introns, odd ribosomes, and small enigmatic genomes across a large radiation of phyla.</title>
        <authorList>
            <person name="Brown C.T."/>
            <person name="Hug L.A."/>
            <person name="Thomas B.C."/>
            <person name="Sharon I."/>
            <person name="Castelle C.J."/>
            <person name="Singh A."/>
            <person name="Wilkins M.J."/>
            <person name="Williams K.H."/>
            <person name="Banfield J.F."/>
        </authorList>
    </citation>
    <scope>NUCLEOTIDE SEQUENCE [LARGE SCALE GENOMIC DNA]</scope>
</reference>
<gene>
    <name evidence="2" type="ORF">UW32_C0001G0172</name>
</gene>
<protein>
    <submittedName>
        <fullName evidence="2">Phosphohydrolase (DHH superfamily)-like protein</fullName>
    </submittedName>
</protein>
<dbReference type="EMBL" id="LCHW01000001">
    <property type="protein sequence ID" value="KKT43580.1"/>
    <property type="molecule type" value="Genomic_DNA"/>
</dbReference>
<dbReference type="Gene3D" id="3.10.310.30">
    <property type="match status" value="1"/>
</dbReference>
<dbReference type="SUPFAM" id="SSF64182">
    <property type="entry name" value="DHH phosphoesterases"/>
    <property type="match status" value="1"/>
</dbReference>
<comment type="caution">
    <text evidence="2">The sequence shown here is derived from an EMBL/GenBank/DDBJ whole genome shotgun (WGS) entry which is preliminary data.</text>
</comment>